<accession>A0A7G9RSV6</accession>
<keyword evidence="1" id="KW-0732">Signal</keyword>
<feature type="chain" id="PRO_5028966656" evidence="1">
    <location>
        <begin position="24"/>
        <end position="126"/>
    </location>
</feature>
<evidence type="ECO:0000313" key="2">
    <source>
        <dbReference type="EMBL" id="QNN58681.1"/>
    </source>
</evidence>
<dbReference type="Proteomes" id="UP000515811">
    <property type="component" value="Chromosome"/>
</dbReference>
<protein>
    <submittedName>
        <fullName evidence="2">YXWGXW repeat-containing protein</fullName>
    </submittedName>
</protein>
<dbReference type="PROSITE" id="PS51257">
    <property type="entry name" value="PROKAR_LIPOPROTEIN"/>
    <property type="match status" value="1"/>
</dbReference>
<name>A0A7G9RSV6_9BURK</name>
<gene>
    <name evidence="2" type="ORF">H9K76_07640</name>
</gene>
<dbReference type="RefSeq" id="WP_187599268.1">
    <property type="nucleotide sequence ID" value="NZ_CP060714.1"/>
</dbReference>
<dbReference type="Pfam" id="PF12779">
    <property type="entry name" value="WXXGXW"/>
    <property type="match status" value="1"/>
</dbReference>
<reference evidence="2 3" key="1">
    <citation type="submission" date="2020-08" db="EMBL/GenBank/DDBJ databases">
        <title>Genome sequence of Diaphorobacter ruginosibacter DSM 27467T.</title>
        <authorList>
            <person name="Hyun D.-W."/>
            <person name="Bae J.-W."/>
        </authorList>
    </citation>
    <scope>NUCLEOTIDE SEQUENCE [LARGE SCALE GENOMIC DNA]</scope>
    <source>
        <strain evidence="2 3">DSM 27467</strain>
    </source>
</reference>
<organism evidence="2 3">
    <name type="scientific">Diaphorobacter ruginosibacter</name>
    <dbReference type="NCBI Taxonomy" id="1715720"/>
    <lineage>
        <taxon>Bacteria</taxon>
        <taxon>Pseudomonadati</taxon>
        <taxon>Pseudomonadota</taxon>
        <taxon>Betaproteobacteria</taxon>
        <taxon>Burkholderiales</taxon>
        <taxon>Comamonadaceae</taxon>
        <taxon>Diaphorobacter</taxon>
    </lineage>
</organism>
<feature type="signal peptide" evidence="1">
    <location>
        <begin position="1"/>
        <end position="23"/>
    </location>
</feature>
<keyword evidence="3" id="KW-1185">Reference proteome</keyword>
<dbReference type="EMBL" id="CP060714">
    <property type="protein sequence ID" value="QNN58681.1"/>
    <property type="molecule type" value="Genomic_DNA"/>
</dbReference>
<evidence type="ECO:0000256" key="1">
    <source>
        <dbReference type="SAM" id="SignalP"/>
    </source>
</evidence>
<proteinExistence type="predicted"/>
<dbReference type="AlphaFoldDB" id="A0A7G9RSV6"/>
<evidence type="ECO:0000313" key="3">
    <source>
        <dbReference type="Proteomes" id="UP000515811"/>
    </source>
</evidence>
<sequence length="126" mass="14294">MRLITMRPSFRPWLAGAALSALALTGCVVAPVGQPYYSDPYSNVPDTQAYAPVYAPIAPPAPYVETVPVAPYPGALWIGGYWNWTGHRHAWVPGRYERPRPGYHWEPRRWDRGPRGWQQHGGGWRR</sequence>
<dbReference type="InterPro" id="IPR024447">
    <property type="entry name" value="YXWGXW_rpt"/>
</dbReference>
<dbReference type="KEGG" id="drg:H9K76_07640"/>